<reference evidence="2 3" key="1">
    <citation type="submission" date="2022-10" db="EMBL/GenBank/DDBJ databases">
        <title>Draft genome sequence of Streptomyces sp. YSPA8.</title>
        <authorList>
            <person name="Moriuchi R."/>
            <person name="Dohra H."/>
            <person name="Yamamura H."/>
            <person name="Kodani S."/>
        </authorList>
    </citation>
    <scope>NUCLEOTIDE SEQUENCE [LARGE SCALE GENOMIC DNA]</scope>
    <source>
        <strain evidence="2 3">YSPA8</strain>
    </source>
</reference>
<proteinExistence type="predicted"/>
<accession>A0ABQ5NXZ1</accession>
<evidence type="ECO:0000256" key="1">
    <source>
        <dbReference type="SAM" id="MobiDB-lite"/>
    </source>
</evidence>
<sequence length="108" mass="11711">MTILGVRIEFYEKVGAVGEPPQAMVGALYRDHGFRAAAVPRVGELFSLTSLRVGPREHHAGVDFTGHGPFLPVRVVEHYPTPMDDDGNAPRGGTGPQSPRPMSYCTPR</sequence>
<organism evidence="2 3">
    <name type="scientific">Streptomyces yaizuensis</name>
    <dbReference type="NCBI Taxonomy" id="2989713"/>
    <lineage>
        <taxon>Bacteria</taxon>
        <taxon>Bacillati</taxon>
        <taxon>Actinomycetota</taxon>
        <taxon>Actinomycetes</taxon>
        <taxon>Kitasatosporales</taxon>
        <taxon>Streptomycetaceae</taxon>
        <taxon>Streptomyces</taxon>
    </lineage>
</organism>
<feature type="region of interest" description="Disordered" evidence="1">
    <location>
        <begin position="77"/>
        <end position="108"/>
    </location>
</feature>
<dbReference type="Proteomes" id="UP001291653">
    <property type="component" value="Unassembled WGS sequence"/>
</dbReference>
<evidence type="ECO:0000313" key="3">
    <source>
        <dbReference type="Proteomes" id="UP001291653"/>
    </source>
</evidence>
<gene>
    <name evidence="2" type="ORF">SYYSPA8_13090</name>
</gene>
<protein>
    <submittedName>
        <fullName evidence="2">Uncharacterized protein</fullName>
    </submittedName>
</protein>
<dbReference type="RefSeq" id="WP_323447288.1">
    <property type="nucleotide sequence ID" value="NZ_BSBI01000004.1"/>
</dbReference>
<dbReference type="EMBL" id="BSBI01000004">
    <property type="protein sequence ID" value="GLF95237.1"/>
    <property type="molecule type" value="Genomic_DNA"/>
</dbReference>
<evidence type="ECO:0000313" key="2">
    <source>
        <dbReference type="EMBL" id="GLF95237.1"/>
    </source>
</evidence>
<keyword evidence="3" id="KW-1185">Reference proteome</keyword>
<name>A0ABQ5NXZ1_9ACTN</name>
<comment type="caution">
    <text evidence="2">The sequence shown here is derived from an EMBL/GenBank/DDBJ whole genome shotgun (WGS) entry which is preliminary data.</text>
</comment>